<proteinExistence type="inferred from homology"/>
<evidence type="ECO:0000256" key="5">
    <source>
        <dbReference type="SAM" id="Phobius"/>
    </source>
</evidence>
<reference evidence="7 8" key="1">
    <citation type="submission" date="2018-01" db="EMBL/GenBank/DDBJ databases">
        <title>Draft genome of the type strain Pseudomonas oceani DSM 100277 isolated from the deep water in Okinawa trough, northwestern Pacific Ocean.</title>
        <authorList>
            <person name="Gomila M."/>
            <person name="Mulet M."/>
            <person name="Garcia-Valdes E."/>
            <person name="Lalucat J."/>
        </authorList>
    </citation>
    <scope>NUCLEOTIDE SEQUENCE [LARGE SCALE GENOMIC DNA]</scope>
    <source>
        <strain evidence="7 8">DSM 100277</strain>
    </source>
</reference>
<accession>A0A2P4EUX1</accession>
<dbReference type="GO" id="GO:0004065">
    <property type="term" value="F:arylsulfatase activity"/>
    <property type="evidence" value="ECO:0007669"/>
    <property type="project" value="TreeGrafter"/>
</dbReference>
<protein>
    <submittedName>
        <fullName evidence="7">Arylsulfatase</fullName>
    </submittedName>
</protein>
<comment type="similarity">
    <text evidence="1">Belongs to the sulfatase family.</text>
</comment>
<sequence length="634" mass="70672">MFMASRDSRVATLGRSARNITPYTRPDTAHRYNKDNTMQRLTRNLLLLGLSCALPLSAAATTPRPNILLIVADDLGFSDLGAYGGEIHTPNIDQLAESGLQFTNFHVAATCSPTRSMLMTGVTNHLVGMGNMKEIMADNQKGQPGYETWLNDSVVTLPTLLQDAGYNTYMAGKWHLGDRPQSQPVARGFKHSFALMESGADNWEAKHYLPGGSATWIEDGKPVELPANFYSSFTYADKLISYIDGGRSEGKPFFGYLAFQAVHAPHQVPEEYIDRYAKMYDDGWDAIREARYQRQLASGLLPDTGENAVTDDWGTFYARRHIDWNSLSDEEKAYRARQMAVFAGMAEAMDQSVGKVIRYLKETGQYDNTLILFMSDNGGESTVLREVAPLFYRLRYNTDYDALGAPGSYSEYGPGWAYASNTPFYSYKGSPFSGGMRVPLIVSQPGRVAAGTRTNSFGYVTDITPTLLDVAGVAQPGSEYRGRQINPIMGESMRGLLEGRSDRVHDAERTTVYELAGGIAVWRGDYKLVASSTNAIPARLGPQLFNTATDPLERHNLAEQHPELVNELYQAYRDYVERYHVIEVPSDYRAWEQVKKNGREQFIAKNRPSLAIAGLVILLLVALGGRWLLKRRQR</sequence>
<dbReference type="AlphaFoldDB" id="A0A2P4EUX1"/>
<dbReference type="InterPro" id="IPR017850">
    <property type="entry name" value="Alkaline_phosphatase_core_sf"/>
</dbReference>
<gene>
    <name evidence="7" type="ORF">C1949_09820</name>
</gene>
<keyword evidence="2" id="KW-0479">Metal-binding</keyword>
<dbReference type="Gene3D" id="3.30.1120.10">
    <property type="match status" value="1"/>
</dbReference>
<evidence type="ECO:0000256" key="3">
    <source>
        <dbReference type="ARBA" id="ARBA00022801"/>
    </source>
</evidence>
<dbReference type="PROSITE" id="PS00523">
    <property type="entry name" value="SULFATASE_1"/>
    <property type="match status" value="1"/>
</dbReference>
<keyword evidence="3" id="KW-0378">Hydrolase</keyword>
<evidence type="ECO:0000313" key="8">
    <source>
        <dbReference type="Proteomes" id="UP000243451"/>
    </source>
</evidence>
<feature type="domain" description="Sulfatase N-terminal" evidence="6">
    <location>
        <begin position="65"/>
        <end position="473"/>
    </location>
</feature>
<dbReference type="SUPFAM" id="SSF53649">
    <property type="entry name" value="Alkaline phosphatase-like"/>
    <property type="match status" value="1"/>
</dbReference>
<dbReference type="CDD" id="cd16025">
    <property type="entry name" value="PAS_like"/>
    <property type="match status" value="1"/>
</dbReference>
<keyword evidence="5" id="KW-1133">Transmembrane helix</keyword>
<dbReference type="GO" id="GO:0046872">
    <property type="term" value="F:metal ion binding"/>
    <property type="evidence" value="ECO:0007669"/>
    <property type="project" value="UniProtKB-KW"/>
</dbReference>
<dbReference type="InterPro" id="IPR024607">
    <property type="entry name" value="Sulfatase_CS"/>
</dbReference>
<evidence type="ECO:0000259" key="6">
    <source>
        <dbReference type="Pfam" id="PF00884"/>
    </source>
</evidence>
<keyword evidence="5" id="KW-0472">Membrane</keyword>
<organism evidence="7 8">
    <name type="scientific">Halopseudomonas oceani</name>
    <dbReference type="NCBI Taxonomy" id="1708783"/>
    <lineage>
        <taxon>Bacteria</taxon>
        <taxon>Pseudomonadati</taxon>
        <taxon>Pseudomonadota</taxon>
        <taxon>Gammaproteobacteria</taxon>
        <taxon>Pseudomonadales</taxon>
        <taxon>Pseudomonadaceae</taxon>
        <taxon>Halopseudomonas</taxon>
    </lineage>
</organism>
<evidence type="ECO:0000256" key="4">
    <source>
        <dbReference type="ARBA" id="ARBA00022837"/>
    </source>
</evidence>
<dbReference type="EMBL" id="PPSK01000008">
    <property type="protein sequence ID" value="POB03368.1"/>
    <property type="molecule type" value="Genomic_DNA"/>
</dbReference>
<dbReference type="Pfam" id="PF00884">
    <property type="entry name" value="Sulfatase"/>
    <property type="match status" value="1"/>
</dbReference>
<dbReference type="PANTHER" id="PTHR42693:SF33">
    <property type="entry name" value="ARYLSULFATASE"/>
    <property type="match status" value="1"/>
</dbReference>
<dbReference type="Gene3D" id="3.40.720.10">
    <property type="entry name" value="Alkaline Phosphatase, subunit A"/>
    <property type="match status" value="1"/>
</dbReference>
<evidence type="ECO:0000256" key="1">
    <source>
        <dbReference type="ARBA" id="ARBA00008779"/>
    </source>
</evidence>
<keyword evidence="5" id="KW-0812">Transmembrane</keyword>
<feature type="transmembrane region" description="Helical" evidence="5">
    <location>
        <begin position="610"/>
        <end position="629"/>
    </location>
</feature>
<dbReference type="Proteomes" id="UP000243451">
    <property type="component" value="Unassembled WGS sequence"/>
</dbReference>
<dbReference type="PROSITE" id="PS00149">
    <property type="entry name" value="SULFATASE_2"/>
    <property type="match status" value="1"/>
</dbReference>
<evidence type="ECO:0000313" key="7">
    <source>
        <dbReference type="EMBL" id="POB03368.1"/>
    </source>
</evidence>
<comment type="caution">
    <text evidence="7">The sequence shown here is derived from an EMBL/GenBank/DDBJ whole genome shotgun (WGS) entry which is preliminary data.</text>
</comment>
<dbReference type="InterPro" id="IPR050738">
    <property type="entry name" value="Sulfatase"/>
</dbReference>
<keyword evidence="8" id="KW-1185">Reference proteome</keyword>
<dbReference type="InterPro" id="IPR000917">
    <property type="entry name" value="Sulfatase_N"/>
</dbReference>
<name>A0A2P4EUX1_9GAMM</name>
<dbReference type="PANTHER" id="PTHR42693">
    <property type="entry name" value="ARYLSULFATASE FAMILY MEMBER"/>
    <property type="match status" value="1"/>
</dbReference>
<evidence type="ECO:0000256" key="2">
    <source>
        <dbReference type="ARBA" id="ARBA00022723"/>
    </source>
</evidence>
<keyword evidence="4" id="KW-0106">Calcium</keyword>